<feature type="region of interest" description="Disordered" evidence="1">
    <location>
        <begin position="55"/>
        <end position="85"/>
    </location>
</feature>
<organism evidence="2 3">
    <name type="scientific">Oldenlandia corymbosa var. corymbosa</name>
    <dbReference type="NCBI Taxonomy" id="529605"/>
    <lineage>
        <taxon>Eukaryota</taxon>
        <taxon>Viridiplantae</taxon>
        <taxon>Streptophyta</taxon>
        <taxon>Embryophyta</taxon>
        <taxon>Tracheophyta</taxon>
        <taxon>Spermatophyta</taxon>
        <taxon>Magnoliopsida</taxon>
        <taxon>eudicotyledons</taxon>
        <taxon>Gunneridae</taxon>
        <taxon>Pentapetalae</taxon>
        <taxon>asterids</taxon>
        <taxon>lamiids</taxon>
        <taxon>Gentianales</taxon>
        <taxon>Rubiaceae</taxon>
        <taxon>Rubioideae</taxon>
        <taxon>Spermacoceae</taxon>
        <taxon>Hedyotis-Oldenlandia complex</taxon>
        <taxon>Oldenlandia</taxon>
    </lineage>
</organism>
<feature type="compositionally biased region" description="Basic and acidic residues" evidence="1">
    <location>
        <begin position="61"/>
        <end position="73"/>
    </location>
</feature>
<reference evidence="2" key="1">
    <citation type="submission" date="2023-03" db="EMBL/GenBank/DDBJ databases">
        <authorList>
            <person name="Julca I."/>
        </authorList>
    </citation>
    <scope>NUCLEOTIDE SEQUENCE</scope>
</reference>
<evidence type="ECO:0000313" key="3">
    <source>
        <dbReference type="Proteomes" id="UP001161247"/>
    </source>
</evidence>
<proteinExistence type="predicted"/>
<evidence type="ECO:0000313" key="2">
    <source>
        <dbReference type="EMBL" id="CAI9089699.1"/>
    </source>
</evidence>
<protein>
    <submittedName>
        <fullName evidence="2">OLC1v1024319C1</fullName>
    </submittedName>
</protein>
<name>A0AAV1C1Y7_OLDCO</name>
<dbReference type="AlphaFoldDB" id="A0AAV1C1Y7"/>
<evidence type="ECO:0000256" key="1">
    <source>
        <dbReference type="SAM" id="MobiDB-lite"/>
    </source>
</evidence>
<dbReference type="Proteomes" id="UP001161247">
    <property type="component" value="Chromosome 1"/>
</dbReference>
<gene>
    <name evidence="2" type="ORF">OLC1_LOCUS1996</name>
</gene>
<accession>A0AAV1C1Y7</accession>
<dbReference type="EMBL" id="OX459118">
    <property type="protein sequence ID" value="CAI9089699.1"/>
    <property type="molecule type" value="Genomic_DNA"/>
</dbReference>
<sequence>MELVTKSAESEGGYAYAKNCFLEMGEKIDTCVGKGKQVEEANRLMPIVKDVAESMSTAPSEIERPKNALEHAATKRRSKAKKKDTVVETLQDDKFENNNKRIEVPSPVLNWSSQPLKLCRVMEEGNNHNSIIQVLTRYVHG</sequence>
<keyword evidence="3" id="KW-1185">Reference proteome</keyword>